<accession>A0A5N7CMR3</accession>
<dbReference type="OrthoDB" id="4961018at2759"/>
<keyword evidence="2" id="KW-0812">Transmembrane</keyword>
<organism evidence="3">
    <name type="scientific">Petromyces alliaceus</name>
    <name type="common">Aspergillus alliaceus</name>
    <dbReference type="NCBI Taxonomy" id="209559"/>
    <lineage>
        <taxon>Eukaryota</taxon>
        <taxon>Fungi</taxon>
        <taxon>Dikarya</taxon>
        <taxon>Ascomycota</taxon>
        <taxon>Pezizomycotina</taxon>
        <taxon>Eurotiomycetes</taxon>
        <taxon>Eurotiomycetidae</taxon>
        <taxon>Eurotiales</taxon>
        <taxon>Aspergillaceae</taxon>
        <taxon>Aspergillus</taxon>
        <taxon>Aspergillus subgen. Circumdati</taxon>
    </lineage>
</organism>
<evidence type="ECO:0000256" key="2">
    <source>
        <dbReference type="SAM" id="Phobius"/>
    </source>
</evidence>
<feature type="transmembrane region" description="Helical" evidence="2">
    <location>
        <begin position="271"/>
        <end position="295"/>
    </location>
</feature>
<dbReference type="Gene3D" id="1.20.1170.10">
    <property type="match status" value="1"/>
</dbReference>
<keyword evidence="2" id="KW-1133">Transmembrane helix</keyword>
<evidence type="ECO:0000313" key="3">
    <source>
        <dbReference type="EMBL" id="KAE8394958.1"/>
    </source>
</evidence>
<gene>
    <name evidence="3" type="ORF">BDV23DRAFT_145947</name>
</gene>
<evidence type="ECO:0000256" key="1">
    <source>
        <dbReference type="SAM" id="Coils"/>
    </source>
</evidence>
<protein>
    <submittedName>
        <fullName evidence="3">Uncharacterized protein</fullName>
    </submittedName>
</protein>
<feature type="coiled-coil region" evidence="1">
    <location>
        <begin position="212"/>
        <end position="246"/>
    </location>
</feature>
<reference evidence="3" key="1">
    <citation type="submission" date="2019-04" db="EMBL/GenBank/DDBJ databases">
        <title>Friends and foes A comparative genomics studyof 23 Aspergillus species from section Flavi.</title>
        <authorList>
            <consortium name="DOE Joint Genome Institute"/>
            <person name="Kjaerbolling I."/>
            <person name="Vesth T."/>
            <person name="Frisvad J.C."/>
            <person name="Nybo J.L."/>
            <person name="Theobald S."/>
            <person name="Kildgaard S."/>
            <person name="Isbrandt T."/>
            <person name="Kuo A."/>
            <person name="Sato A."/>
            <person name="Lyhne E.K."/>
            <person name="Kogle M.E."/>
            <person name="Wiebenga A."/>
            <person name="Kun R.S."/>
            <person name="Lubbers R.J."/>
            <person name="Makela M.R."/>
            <person name="Barry K."/>
            <person name="Chovatia M."/>
            <person name="Clum A."/>
            <person name="Daum C."/>
            <person name="Haridas S."/>
            <person name="He G."/>
            <person name="LaButti K."/>
            <person name="Lipzen A."/>
            <person name="Mondo S."/>
            <person name="Riley R."/>
            <person name="Salamov A."/>
            <person name="Simmons B.A."/>
            <person name="Magnuson J.K."/>
            <person name="Henrissat B."/>
            <person name="Mortensen U.H."/>
            <person name="Larsen T.O."/>
            <person name="Devries R.P."/>
            <person name="Grigoriev I.V."/>
            <person name="Machida M."/>
            <person name="Baker S.E."/>
            <person name="Andersen M.R."/>
        </authorList>
    </citation>
    <scope>NUCLEOTIDE SEQUENCE [LARGE SCALE GENOMIC DNA]</scope>
    <source>
        <strain evidence="3">IBT 14317</strain>
    </source>
</reference>
<sequence length="414" mass="44998">MTAAPPAYSTDAPPSYEEVVRKFEGLIGNNPTATGVFEAAANGLTKEDLDVLIANHENPLNSEREKADFSRGVAETSSASELQSSLVISAKAAAATAGSVRGKFDGLQTKIERIDLRWGTEWAGDFNGMQRSFQTVINESQEVATRTYTFARKFDNQDILYCDDSSKPMADRKTRIQSVITAAEDLKQKNTDITSRLTTVGSNLSTFTDEFIAWAKDKEGELSRELEKIKRELVDLRGTLAQLETAAEAVNHAAQGLLPIMEGLAAIYPPYGTLIALGGLLIAGVQLATTTALMVRISSVKQEIAEKTAKQGQLEADLEQVREAREGVEGMVSANLSSFRGTISSMTSTPTASITDAKQILQWLENGAPQDERPPYMSFNIKNSAKSYSSMGGYLREYGRGIQPFCTVQTPIPE</sequence>
<proteinExistence type="predicted"/>
<dbReference type="Proteomes" id="UP000326877">
    <property type="component" value="Unassembled WGS sequence"/>
</dbReference>
<dbReference type="EMBL" id="ML735220">
    <property type="protein sequence ID" value="KAE8394958.1"/>
    <property type="molecule type" value="Genomic_DNA"/>
</dbReference>
<keyword evidence="1" id="KW-0175">Coiled coil</keyword>
<dbReference type="AlphaFoldDB" id="A0A5N7CMR3"/>
<keyword evidence="2" id="KW-0472">Membrane</keyword>
<name>A0A5N7CMR3_PETAA</name>